<evidence type="ECO:0000313" key="1">
    <source>
        <dbReference type="EMBL" id="BAB14030.1"/>
    </source>
</evidence>
<proteinExistence type="evidence at transcript level"/>
<name>Q9HA29_HUMAN</name>
<accession>Q9HA29</accession>
<dbReference type="PeptideAtlas" id="Q9HA29"/>
<reference evidence="1" key="1">
    <citation type="journal article" date="2004" name="Nat. Genet.">
        <title>Complete sequencing and characterization of 21,243 full-length human cDNAs.</title>
        <authorList>
            <person name="Ota T."/>
            <person name="Suzuki Y."/>
            <person name="Nishikawa T."/>
            <person name="Otsuki T."/>
            <person name="Sugiyama T."/>
            <person name="Irie R."/>
            <person name="Wakamatsu A."/>
            <person name="Hayashi K."/>
            <person name="Sato H."/>
            <person name="Nagai K."/>
            <person name="Kimura K."/>
            <person name="Makita H."/>
            <person name="Sekine M."/>
            <person name="Obayashi M."/>
            <person name="Nishi T."/>
            <person name="Shibahara T."/>
            <person name="Tanaka T."/>
            <person name="Ishii S."/>
            <person name="Yamamoto J."/>
            <person name="Saito K."/>
            <person name="Kawai Y."/>
            <person name="Isono Y."/>
            <person name="Nakamura Y."/>
            <person name="Nagahari K."/>
            <person name="Murakami K."/>
            <person name="Yasuda T."/>
            <person name="Iwayanagi T."/>
            <person name="Wagatsuma M."/>
            <person name="Shiratori A."/>
            <person name="Sudo H."/>
            <person name="Hosoiri T."/>
            <person name="Kaku Y."/>
            <person name="Kodaira H."/>
            <person name="Kondo H."/>
            <person name="Sugawara M."/>
            <person name="Takahashi M."/>
            <person name="Kanda K."/>
            <person name="Yokoi T."/>
            <person name="Furuya T."/>
            <person name="Kikkawa E."/>
            <person name="Omura Y."/>
            <person name="Abe K."/>
            <person name="Kamihara K."/>
            <person name="Katsuta N."/>
            <person name="Sato K."/>
            <person name="Tanikawa M."/>
            <person name="Yamazaki M."/>
            <person name="Ninomiya K."/>
            <person name="Ishibashi T."/>
            <person name="Yamashita H."/>
            <person name="Murakawa K."/>
            <person name="Fujimori K."/>
            <person name="Tanai H."/>
            <person name="Kimata M."/>
            <person name="Watanabe M."/>
            <person name="Hiraoka S."/>
            <person name="Chiba Y."/>
            <person name="Ishida S."/>
            <person name="Ono Y."/>
            <person name="Takiguchi S."/>
            <person name="Watanabe S."/>
            <person name="Yosida M."/>
            <person name="Hotuta T."/>
            <person name="Kusano J."/>
            <person name="Kanehori K."/>
            <person name="Takahashi-Fujii A."/>
            <person name="Hara H."/>
            <person name="Tanase T."/>
            <person name="Nomura Y."/>
            <person name="Togiya S."/>
            <person name="Komai F."/>
            <person name="Hara R."/>
            <person name="Takeuchi K."/>
            <person name="Arita M."/>
            <person name="Imose N."/>
            <person name="Musashino K."/>
            <person name="Yuuki H."/>
            <person name="Oshima A."/>
            <person name="Sasaki N."/>
            <person name="Aotsuka S."/>
            <person name="Yoshikawa Y."/>
            <person name="Matsunawa H."/>
            <person name="Ichihara T."/>
            <person name="Shiohata N."/>
            <person name="Sano S."/>
            <person name="Moriya S."/>
            <person name="Momiyama H."/>
            <person name="Satoh N."/>
            <person name="Takami S."/>
            <person name="Terashima Y."/>
            <person name="Suzuki O."/>
            <person name="Nakagawa S."/>
            <person name="Senoh A."/>
            <person name="Mizoguchi H."/>
            <person name="Goto Y."/>
            <person name="Shimizu F."/>
            <person name="Wakebe H."/>
            <person name="Hishigaki H."/>
            <person name="Watanabe T."/>
            <person name="Sugiyama A."/>
            <person name="Takemoto M."/>
            <person name="Kawakami B."/>
            <person name="Yamazaki M."/>
            <person name="Watanabe K."/>
            <person name="Kumagai A."/>
            <person name="Itakura S."/>
            <person name="Fukuzumi Y."/>
            <person name="Fujimori Y."/>
            <person name="Komiyama M."/>
            <person name="Tashiro H."/>
            <person name="Tanigami A."/>
            <person name="Fujiwara T."/>
            <person name="Ono T."/>
            <person name="Yamada K."/>
            <person name="Fujii Y."/>
            <person name="Ozaki K."/>
            <person name="Hirao M."/>
            <person name="Ohmori Y."/>
            <person name="Kawabata A."/>
            <person name="Hikiji T."/>
            <person name="Kobatake N."/>
            <person name="Inagaki H."/>
            <person name="Ikema Y."/>
            <person name="Okamoto S."/>
            <person name="Okitani R."/>
            <person name="Kawakami T."/>
            <person name="Noguchi S."/>
            <person name="Itoh T."/>
            <person name="Shigeta K."/>
            <person name="Senba T."/>
            <person name="Matsumura K."/>
            <person name="Nakajima Y."/>
            <person name="Mizuno T."/>
            <person name="Morinaga M."/>
            <person name="Sasaki M."/>
            <person name="Togashi T."/>
            <person name="Oyama M."/>
            <person name="Hata H."/>
            <person name="Watanabe M."/>
            <person name="Komatsu T."/>
            <person name="Mizushima-Sugano J."/>
            <person name="Satoh T."/>
            <person name="Shirai Y."/>
            <person name="Takahashi Y."/>
            <person name="Nakagawa K."/>
            <person name="Okumura K."/>
            <person name="Nagase T."/>
            <person name="Nomura N."/>
            <person name="Kikuchi H."/>
            <person name="Masuho Y."/>
            <person name="Yamashita R."/>
            <person name="Nakai K."/>
            <person name="Yada T."/>
            <person name="Nakamura Y."/>
            <person name="Ohara O."/>
            <person name="Isogai T."/>
            <person name="Sugano S."/>
        </authorList>
    </citation>
    <scope>NUCLEOTIDE SEQUENCE</scope>
    <source>
        <tissue evidence="1">Mammary gland</tissue>
    </source>
</reference>
<dbReference type="EMBL" id="AK022407">
    <property type="protein sequence ID" value="BAB14030.1"/>
    <property type="molecule type" value="mRNA"/>
</dbReference>
<sequence length="135" mass="14034">MDALLGTGPRRARGCLGAAGPTSSGRAARTPAAPWARFSAWLECVCVVTFDLELGQALEVSGRERGRGRVGRAAPLGASPASLGALGRPALSLAFGRRLLEGPLLRAPEALPRPRREGELLGVGSCLHIGMEHFA</sequence>
<protein>
    <submittedName>
        <fullName evidence="1">cDNA FLJ12345 fis, clone MAMMA1002294</fullName>
    </submittedName>
</protein>
<dbReference type="AlphaFoldDB" id="Q9HA29"/>
<organism evidence="1">
    <name type="scientific">Homo sapiens</name>
    <name type="common">Human</name>
    <dbReference type="NCBI Taxonomy" id="9606"/>
    <lineage>
        <taxon>Eukaryota</taxon>
        <taxon>Metazoa</taxon>
        <taxon>Chordata</taxon>
        <taxon>Craniata</taxon>
        <taxon>Vertebrata</taxon>
        <taxon>Euteleostomi</taxon>
        <taxon>Mammalia</taxon>
        <taxon>Eutheria</taxon>
        <taxon>Euarchontoglires</taxon>
        <taxon>Primates</taxon>
        <taxon>Haplorrhini</taxon>
        <taxon>Catarrhini</taxon>
        <taxon>Hominidae</taxon>
        <taxon>Homo</taxon>
    </lineage>
</organism>